<keyword evidence="2" id="KW-0378">Hydrolase</keyword>
<dbReference type="GO" id="GO:0061522">
    <property type="term" value="F:1,4-dihydroxy-2-naphthoyl-CoA thioesterase activity"/>
    <property type="evidence" value="ECO:0007669"/>
    <property type="project" value="TreeGrafter"/>
</dbReference>
<keyword evidence="5" id="KW-1185">Reference proteome</keyword>
<dbReference type="InterPro" id="IPR006683">
    <property type="entry name" value="Thioestr_dom"/>
</dbReference>
<evidence type="ECO:0000313" key="4">
    <source>
        <dbReference type="EMBL" id="OKL52326.1"/>
    </source>
</evidence>
<dbReference type="PANTHER" id="PTHR43240:SF5">
    <property type="entry name" value="1,4-DIHYDROXY-2-NAPHTHOYL-COA THIOESTERASE 1"/>
    <property type="match status" value="1"/>
</dbReference>
<protein>
    <recommendedName>
        <fullName evidence="3">Thioesterase domain-containing protein</fullName>
    </recommendedName>
</protein>
<reference evidence="5" key="1">
    <citation type="submission" date="2016-12" db="EMBL/GenBank/DDBJ databases">
        <authorList>
            <person name="Meng X."/>
        </authorList>
    </citation>
    <scope>NUCLEOTIDE SEQUENCE [LARGE SCALE GENOMIC DNA]</scope>
    <source>
        <strain evidence="5">DSM 20732</strain>
    </source>
</reference>
<evidence type="ECO:0000313" key="5">
    <source>
        <dbReference type="Proteomes" id="UP000185612"/>
    </source>
</evidence>
<dbReference type="Pfam" id="PF03061">
    <property type="entry name" value="4HBT"/>
    <property type="match status" value="1"/>
</dbReference>
<dbReference type="NCBIfam" id="TIGR00369">
    <property type="entry name" value="unchar_dom_1"/>
    <property type="match status" value="1"/>
</dbReference>
<dbReference type="InterPro" id="IPR003736">
    <property type="entry name" value="PAAI_dom"/>
</dbReference>
<dbReference type="RefSeq" id="WP_073822910.1">
    <property type="nucleotide sequence ID" value="NZ_JAUNKL010000021.1"/>
</dbReference>
<dbReference type="PANTHER" id="PTHR43240">
    <property type="entry name" value="1,4-DIHYDROXY-2-NAPHTHOYL-COA THIOESTERASE 1"/>
    <property type="match status" value="1"/>
</dbReference>
<dbReference type="Proteomes" id="UP000185612">
    <property type="component" value="Unassembled WGS sequence"/>
</dbReference>
<dbReference type="SUPFAM" id="SSF54637">
    <property type="entry name" value="Thioesterase/thiol ester dehydrase-isomerase"/>
    <property type="match status" value="1"/>
</dbReference>
<gene>
    <name evidence="4" type="ORF">BSZ40_02250</name>
</gene>
<accession>A0A1Q5PXV4</accession>
<comment type="similarity">
    <text evidence="1">Belongs to the thioesterase PaaI family.</text>
</comment>
<proteinExistence type="inferred from homology"/>
<comment type="caution">
    <text evidence="4">The sequence shown here is derived from an EMBL/GenBank/DDBJ whole genome shotgun (WGS) entry which is preliminary data.</text>
</comment>
<dbReference type="GO" id="GO:0005829">
    <property type="term" value="C:cytosol"/>
    <property type="evidence" value="ECO:0007669"/>
    <property type="project" value="TreeGrafter"/>
</dbReference>
<dbReference type="Gene3D" id="3.10.129.10">
    <property type="entry name" value="Hotdog Thioesterase"/>
    <property type="match status" value="1"/>
</dbReference>
<sequence length="136" mass="13648">MTADSYLATTELGPFATKLGIAVQEVGPTRCVATMPVEGNTQPLGILHGGANAALAETAGSLAGRAQALAVGASAAVGVDLSVTHHRAARSGQLTATATAAHLGRTIATYDITIVDDAGRRTASARLTLLLLTGTR</sequence>
<organism evidence="4 5">
    <name type="scientific">Buchananella hordeovulneris</name>
    <dbReference type="NCBI Taxonomy" id="52770"/>
    <lineage>
        <taxon>Bacteria</taxon>
        <taxon>Bacillati</taxon>
        <taxon>Actinomycetota</taxon>
        <taxon>Actinomycetes</taxon>
        <taxon>Actinomycetales</taxon>
        <taxon>Actinomycetaceae</taxon>
        <taxon>Buchananella</taxon>
    </lineage>
</organism>
<dbReference type="CDD" id="cd03443">
    <property type="entry name" value="PaaI_thioesterase"/>
    <property type="match status" value="1"/>
</dbReference>
<feature type="domain" description="Thioesterase" evidence="3">
    <location>
        <begin position="45"/>
        <end position="121"/>
    </location>
</feature>
<evidence type="ECO:0000256" key="2">
    <source>
        <dbReference type="ARBA" id="ARBA00022801"/>
    </source>
</evidence>
<dbReference type="EMBL" id="MQVS01000002">
    <property type="protein sequence ID" value="OKL52326.1"/>
    <property type="molecule type" value="Genomic_DNA"/>
</dbReference>
<dbReference type="STRING" id="52770.BSZ40_02250"/>
<dbReference type="InParanoid" id="A0A1Q5PXV4"/>
<dbReference type="AlphaFoldDB" id="A0A1Q5PXV4"/>
<evidence type="ECO:0000259" key="3">
    <source>
        <dbReference type="Pfam" id="PF03061"/>
    </source>
</evidence>
<dbReference type="InterPro" id="IPR029069">
    <property type="entry name" value="HotDog_dom_sf"/>
</dbReference>
<name>A0A1Q5PXV4_9ACTO</name>
<evidence type="ECO:0000256" key="1">
    <source>
        <dbReference type="ARBA" id="ARBA00008324"/>
    </source>
</evidence>